<evidence type="ECO:0000256" key="6">
    <source>
        <dbReference type="SAM" id="MobiDB-lite"/>
    </source>
</evidence>
<dbReference type="GO" id="GO:0001006">
    <property type="term" value="F:RNA polymerase III type 3 promoter sequence-specific DNA binding"/>
    <property type="evidence" value="ECO:0007669"/>
    <property type="project" value="TreeGrafter"/>
</dbReference>
<evidence type="ECO:0000256" key="5">
    <source>
        <dbReference type="ARBA" id="ARBA00023242"/>
    </source>
</evidence>
<dbReference type="InterPro" id="IPR009057">
    <property type="entry name" value="Homeodomain-like_sf"/>
</dbReference>
<feature type="region of interest" description="Disordered" evidence="6">
    <location>
        <begin position="916"/>
        <end position="946"/>
    </location>
</feature>
<dbReference type="EMBL" id="GBHO01019894">
    <property type="protein sequence ID" value="JAG23710.1"/>
    <property type="molecule type" value="Transcribed_RNA"/>
</dbReference>
<dbReference type="EMBL" id="GBHO01018464">
    <property type="protein sequence ID" value="JAG25140.1"/>
    <property type="molecule type" value="Transcribed_RNA"/>
</dbReference>
<dbReference type="EMBL" id="GBHO01021461">
    <property type="protein sequence ID" value="JAG22143.1"/>
    <property type="molecule type" value="Transcribed_RNA"/>
</dbReference>
<feature type="region of interest" description="Disordered" evidence="6">
    <location>
        <begin position="613"/>
        <end position="676"/>
    </location>
</feature>
<evidence type="ECO:0000313" key="14">
    <source>
        <dbReference type="EMBL" id="JAG25141.1"/>
    </source>
</evidence>
<evidence type="ECO:0000256" key="4">
    <source>
        <dbReference type="ARBA" id="ARBA00023163"/>
    </source>
</evidence>
<feature type="domain" description="Myb-like" evidence="7">
    <location>
        <begin position="317"/>
        <end position="366"/>
    </location>
</feature>
<keyword evidence="3" id="KW-0238">DNA-binding</keyword>
<feature type="region of interest" description="Disordered" evidence="6">
    <location>
        <begin position="1"/>
        <end position="21"/>
    </location>
</feature>
<dbReference type="EMBL" id="GBHO01018470">
    <property type="protein sequence ID" value="JAG25134.1"/>
    <property type="molecule type" value="Transcribed_RNA"/>
</dbReference>
<dbReference type="SMART" id="SM00717">
    <property type="entry name" value="SANT"/>
    <property type="match status" value="5"/>
</dbReference>
<name>A0A0A9Y2H3_LYGHE</name>
<keyword evidence="2" id="KW-0805">Transcription regulation</keyword>
<feature type="domain" description="Myb-like" evidence="7">
    <location>
        <begin position="422"/>
        <end position="473"/>
    </location>
</feature>
<proteinExistence type="predicted"/>
<organism evidence="11">
    <name type="scientific">Lygus hesperus</name>
    <name type="common">Western plant bug</name>
    <dbReference type="NCBI Taxonomy" id="30085"/>
    <lineage>
        <taxon>Eukaryota</taxon>
        <taxon>Metazoa</taxon>
        <taxon>Ecdysozoa</taxon>
        <taxon>Arthropoda</taxon>
        <taxon>Hexapoda</taxon>
        <taxon>Insecta</taxon>
        <taxon>Pterygota</taxon>
        <taxon>Neoptera</taxon>
        <taxon>Paraneoptera</taxon>
        <taxon>Hemiptera</taxon>
        <taxon>Heteroptera</taxon>
        <taxon>Panheteroptera</taxon>
        <taxon>Cimicomorpha</taxon>
        <taxon>Miridae</taxon>
        <taxon>Mirini</taxon>
        <taxon>Lygus</taxon>
    </lineage>
</organism>
<evidence type="ECO:0000313" key="10">
    <source>
        <dbReference type="EMBL" id="JAG22143.1"/>
    </source>
</evidence>
<evidence type="ECO:0000313" key="11">
    <source>
        <dbReference type="EMBL" id="JAG23710.1"/>
    </source>
</evidence>
<gene>
    <name evidence="11" type="primary">Snapc4_1</name>
    <name evidence="13" type="synonym">Snapc4_2</name>
    <name evidence="9" type="synonym">Snapc4_3</name>
    <name evidence="10" type="synonym">Snapc4_5</name>
    <name evidence="14" type="synonym">Snapc4_6</name>
    <name evidence="12" type="synonym">Snapc4_7</name>
    <name evidence="11" type="ORF">CM83_89879</name>
    <name evidence="12" type="ORF">CM83_89884</name>
    <name evidence="13" type="ORF">CM83_89899</name>
    <name evidence="14" type="ORF">CM83_89904</name>
    <name evidence="10" type="ORF">CM83_89907</name>
    <name evidence="9" type="ORF">CM83_89914</name>
</gene>
<sequence length="946" mass="108965">MSEGEDDDVTVPSDSDGEDQLKDAELMKDILQSIESLRKLPTPSESTARRYKECETVDVNQAPVNLDNLTLLELNVILDQVSQALECNNSLQSILLMKEVKLLSIKRQIQVFKTENQRQNGVKEGEIKGDIGKYIVSFKAPYFKDHRNFAGYTIVPERDLPFSAAKYAHKAMQWNKFDMKELENAVKTYLLSRKFNSMMTIKPKTKAQKESILKKYAMLRKASLNELISDDFDNIIDWCHIASRLKKNHSPYECQKAWDTFLRPSINKKKWSKEELEKLKISALERNYEDWDAIAEDLGTNRSGYQCFYEYVEVLMKLQEGEWSKTEEEFLIKLVKECTYGDKVLWHKISYYFESRSLAQIYRKWNLSSVGKNHKVGHFEEEEDQIIIDSLIMSCGDVNRVARRLNRLPSQIRYRLAQLRSSLQHRYGEWTVEEDEQLLSLVEKYGKKKWAVIAEHIPSRGRVQIRHRYEHLRKKMAMNPGKNLDELLLKRPKRPSFKNRKQVNIKYLLDKKNQPGGTQKTNKAGAVNDDPDDPDEKEDTVIGFDTSFGPLVLRKDDVEGVMIKKKGGRRGRRKQVLTPKVVHEVVFNDDVVETVDLNDDVVENFVLDDDVQEPVDVQRVEPEACKSNDQSCTEENLSEKGKKQSKTSTKKLDDPKVKAPTKKSKVKPKVETSKPPPDLSVKILEYYASTSDYIGGPVKPSDVCDGELESELTNALLKFKPYKYFNNENADWWYGADRSDPYYKEVFSQVERKEKEEYEVKEGANWLLPPCATSFEGFYNILVDIDYKPEDLAVPEGQLEEELKELYCTSDEETTAAVARWKERLKTLFLWPAALSEIELDKNDEEGDNENPTCTSQVLNESEIIQLAEELNQIEDDELRAVMVKQLGLVDGSNPNNENVERLSVLVLQDETTLPIKSELQESPETSEVEMDTGEATGSYVSTENH</sequence>
<dbReference type="InterPro" id="IPR017930">
    <property type="entry name" value="Myb_dom"/>
</dbReference>
<dbReference type="PROSITE" id="PS51294">
    <property type="entry name" value="HTH_MYB"/>
    <property type="match status" value="1"/>
</dbReference>
<dbReference type="Pfam" id="PF13921">
    <property type="entry name" value="Myb_DNA-bind_6"/>
    <property type="match status" value="1"/>
</dbReference>
<dbReference type="PANTHER" id="PTHR46621">
    <property type="entry name" value="SNRNA-ACTIVATING PROTEIN COMPLEX SUBUNIT 4"/>
    <property type="match status" value="1"/>
</dbReference>
<evidence type="ECO:0000313" key="13">
    <source>
        <dbReference type="EMBL" id="JAG25140.1"/>
    </source>
</evidence>
<dbReference type="SUPFAM" id="SSF46689">
    <property type="entry name" value="Homeodomain-like"/>
    <property type="match status" value="2"/>
</dbReference>
<feature type="compositionally biased region" description="Basic and acidic residues" evidence="6">
    <location>
        <begin position="616"/>
        <end position="626"/>
    </location>
</feature>
<dbReference type="AlphaFoldDB" id="A0A0A9Y2H3"/>
<dbReference type="PANTHER" id="PTHR46621:SF1">
    <property type="entry name" value="SNRNA-ACTIVATING PROTEIN COMPLEX SUBUNIT 4"/>
    <property type="match status" value="1"/>
</dbReference>
<evidence type="ECO:0000259" key="8">
    <source>
        <dbReference type="PROSITE" id="PS51294"/>
    </source>
</evidence>
<reference evidence="11" key="2">
    <citation type="submission" date="2014-07" db="EMBL/GenBank/DDBJ databases">
        <authorList>
            <person name="Hull J."/>
        </authorList>
    </citation>
    <scope>NUCLEOTIDE SEQUENCE</scope>
</reference>
<comment type="subcellular location">
    <subcellularLocation>
        <location evidence="1">Nucleus</location>
    </subcellularLocation>
</comment>
<dbReference type="Gene3D" id="1.10.10.60">
    <property type="entry name" value="Homeodomain-like"/>
    <property type="match status" value="3"/>
</dbReference>
<dbReference type="PROSITE" id="PS50090">
    <property type="entry name" value="MYB_LIKE"/>
    <property type="match status" value="3"/>
</dbReference>
<evidence type="ECO:0000259" key="7">
    <source>
        <dbReference type="PROSITE" id="PS50090"/>
    </source>
</evidence>
<dbReference type="CDD" id="cd00167">
    <property type="entry name" value="SANT"/>
    <property type="match status" value="2"/>
</dbReference>
<keyword evidence="4" id="KW-0804">Transcription</keyword>
<reference evidence="11" key="1">
    <citation type="journal article" date="2014" name="PLoS ONE">
        <title>Transcriptome-Based Identification of ABC Transporters in the Western Tarnished Plant Bug Lygus hesperus.</title>
        <authorList>
            <person name="Hull J.J."/>
            <person name="Chaney K."/>
            <person name="Geib S.M."/>
            <person name="Fabrick J.A."/>
            <person name="Brent C.S."/>
            <person name="Walsh D."/>
            <person name="Lavine L.C."/>
        </authorList>
    </citation>
    <scope>NUCLEOTIDE SEQUENCE</scope>
</reference>
<dbReference type="GO" id="GO:0005634">
    <property type="term" value="C:nucleus"/>
    <property type="evidence" value="ECO:0007669"/>
    <property type="project" value="UniProtKB-SubCell"/>
</dbReference>
<evidence type="ECO:0000313" key="9">
    <source>
        <dbReference type="EMBL" id="JAG22142.1"/>
    </source>
</evidence>
<dbReference type="GO" id="GO:0042796">
    <property type="term" value="P:snRNA transcription by RNA polymerase III"/>
    <property type="evidence" value="ECO:0007669"/>
    <property type="project" value="TreeGrafter"/>
</dbReference>
<keyword evidence="5" id="KW-0539">Nucleus</keyword>
<evidence type="ECO:0000256" key="3">
    <source>
        <dbReference type="ARBA" id="ARBA00023125"/>
    </source>
</evidence>
<dbReference type="EMBL" id="GBHO01021462">
    <property type="protein sequence ID" value="JAG22142.1"/>
    <property type="molecule type" value="Transcribed_RNA"/>
</dbReference>
<dbReference type="Pfam" id="PF00249">
    <property type="entry name" value="Myb_DNA-binding"/>
    <property type="match status" value="1"/>
</dbReference>
<evidence type="ECO:0000256" key="2">
    <source>
        <dbReference type="ARBA" id="ARBA00023015"/>
    </source>
</evidence>
<accession>A0A0A9Y2H3</accession>
<dbReference type="InterPro" id="IPR051575">
    <property type="entry name" value="Myb-like_DNA-bd"/>
</dbReference>
<feature type="domain" description="HTH myb-type" evidence="8">
    <location>
        <begin position="428"/>
        <end position="477"/>
    </location>
</feature>
<dbReference type="GO" id="GO:0000978">
    <property type="term" value="F:RNA polymerase II cis-regulatory region sequence-specific DNA binding"/>
    <property type="evidence" value="ECO:0007669"/>
    <property type="project" value="TreeGrafter"/>
</dbReference>
<feature type="domain" description="Myb-like" evidence="7">
    <location>
        <begin position="263"/>
        <end position="315"/>
    </location>
</feature>
<dbReference type="EMBL" id="GBHO01018463">
    <property type="protein sequence ID" value="JAG25141.1"/>
    <property type="molecule type" value="Transcribed_RNA"/>
</dbReference>
<evidence type="ECO:0000256" key="1">
    <source>
        <dbReference type="ARBA" id="ARBA00004123"/>
    </source>
</evidence>
<dbReference type="GO" id="GO:0019185">
    <property type="term" value="C:snRNA-activating protein complex"/>
    <property type="evidence" value="ECO:0007669"/>
    <property type="project" value="TreeGrafter"/>
</dbReference>
<dbReference type="GO" id="GO:0042795">
    <property type="term" value="P:snRNA transcription by RNA polymerase II"/>
    <property type="evidence" value="ECO:0007669"/>
    <property type="project" value="TreeGrafter"/>
</dbReference>
<feature type="compositionally biased region" description="Acidic residues" evidence="6">
    <location>
        <begin position="529"/>
        <end position="538"/>
    </location>
</feature>
<dbReference type="InterPro" id="IPR001005">
    <property type="entry name" value="SANT/Myb"/>
</dbReference>
<feature type="region of interest" description="Disordered" evidence="6">
    <location>
        <begin position="508"/>
        <end position="538"/>
    </location>
</feature>
<protein>
    <submittedName>
        <fullName evidence="11">snRNA-activating protein complex subunit 4</fullName>
    </submittedName>
</protein>
<evidence type="ECO:0000313" key="12">
    <source>
        <dbReference type="EMBL" id="JAG25134.1"/>
    </source>
</evidence>